<sequence length="542" mass="62341">MRFQDKLREVSQSELWEEYCGFLELTVEEFMKIQKRLLREQMELWGKSGIGRRILGGRIPENIDEFRRMVPLTTYEDYADMLLQKEDSVLPAKPILWIQTTWEGGRHPIKVAPYTKSMLDTYKDNMMACFMLATSSQKGQFDLSPRDHMLYALAPLPYATGLLPVLLGEEMDVEFLPPVKEAEKMSFSERNKKGFKMGMGKGIEYFFGLGSVTYFVSRSLAAMQKSSSGKGGLSKLSSISPKMLLRLIRARGRCKEENRELMPKDLFQLKGFMCAGTDNKCYKDDLEKLWGIRPMEIFAGTEPTCIGTETWSRNGMYFFPDACFYEFIPEREMERNLADPLYVPHTLLMDEVSPGEKYELVITVLKGGAFARYRVGDVYRCEGIGNKEEGTRIPRFSYVDRIPTIIDIAGFTRITEHSISSAVKLSGLAIEEWFAQKEFNEENHPLLHIYVELKRGQMISSAVSVQVIRDHLSVYFKYVDQDYTDLKKILGMDPLKITILKTGTFQNYESKFGGLLRRINPPEYEVSRLLQEQFSVAPDGRY</sequence>
<dbReference type="AlphaFoldDB" id="A0AB73T5A7"/>
<dbReference type="EMBL" id="QGGY01000005">
    <property type="protein sequence ID" value="PWJ76211.1"/>
    <property type="molecule type" value="Genomic_DNA"/>
</dbReference>
<dbReference type="Gene3D" id="3.40.50.12780">
    <property type="entry name" value="N-terminal domain of ligase-like"/>
    <property type="match status" value="1"/>
</dbReference>
<accession>A0AB73T5A7</accession>
<proteinExistence type="predicted"/>
<keyword evidence="3" id="KW-1185">Reference proteome</keyword>
<dbReference type="InterPro" id="IPR055377">
    <property type="entry name" value="GH3_M"/>
</dbReference>
<reference evidence="2 3" key="1">
    <citation type="submission" date="2018-05" db="EMBL/GenBank/DDBJ databases">
        <authorList>
            <person name="Goeker M."/>
            <person name="Huntemann M."/>
            <person name="Clum A."/>
            <person name="Pillay M."/>
            <person name="Palaniappan K."/>
            <person name="Varghese N."/>
            <person name="Mikhailova N."/>
            <person name="Stamatis D."/>
            <person name="Reddy T."/>
            <person name="Daum C."/>
            <person name="Shapiro N."/>
            <person name="Ivanova N."/>
            <person name="Kyrpides N."/>
            <person name="Woyke T."/>
        </authorList>
    </citation>
    <scope>NUCLEOTIDE SEQUENCE [LARGE SCALE GENOMIC DNA]</scope>
    <source>
        <strain evidence="2 3">DSM 26524</strain>
    </source>
</reference>
<organism evidence="2 3">
    <name type="scientific">Murimonas intestini</name>
    <dbReference type="NCBI Taxonomy" id="1337051"/>
    <lineage>
        <taxon>Bacteria</taxon>
        <taxon>Bacillati</taxon>
        <taxon>Bacillota</taxon>
        <taxon>Clostridia</taxon>
        <taxon>Lachnospirales</taxon>
        <taxon>Lachnospiraceae</taxon>
        <taxon>Murimonas</taxon>
    </lineage>
</organism>
<gene>
    <name evidence="2" type="ORF">C7383_105248</name>
</gene>
<comment type="caution">
    <text evidence="2">The sequence shown here is derived from an EMBL/GenBank/DDBJ whole genome shotgun (WGS) entry which is preliminary data.</text>
</comment>
<evidence type="ECO:0000313" key="2">
    <source>
        <dbReference type="EMBL" id="PWJ76211.1"/>
    </source>
</evidence>
<feature type="domain" description="GH3 middle" evidence="1">
    <location>
        <begin position="318"/>
        <end position="387"/>
    </location>
</feature>
<dbReference type="Proteomes" id="UP000245412">
    <property type="component" value="Unassembled WGS sequence"/>
</dbReference>
<dbReference type="InterPro" id="IPR004993">
    <property type="entry name" value="GH3"/>
</dbReference>
<dbReference type="GO" id="GO:0005737">
    <property type="term" value="C:cytoplasm"/>
    <property type="evidence" value="ECO:0007669"/>
    <property type="project" value="TreeGrafter"/>
</dbReference>
<dbReference type="InterPro" id="IPR042099">
    <property type="entry name" value="ANL_N_sf"/>
</dbReference>
<protein>
    <submittedName>
        <fullName evidence="2">GH3 auxin-responsive promoter</fullName>
    </submittedName>
</protein>
<dbReference type="PANTHER" id="PTHR31901">
    <property type="entry name" value="GH3 DOMAIN-CONTAINING PROTEIN"/>
    <property type="match status" value="1"/>
</dbReference>
<name>A0AB73T5A7_9FIRM</name>
<dbReference type="PANTHER" id="PTHR31901:SF9">
    <property type="entry name" value="GH3 DOMAIN-CONTAINING PROTEIN"/>
    <property type="match status" value="1"/>
</dbReference>
<dbReference type="Pfam" id="PF03321">
    <property type="entry name" value="GH3"/>
    <property type="match status" value="1"/>
</dbReference>
<evidence type="ECO:0000313" key="3">
    <source>
        <dbReference type="Proteomes" id="UP000245412"/>
    </source>
</evidence>
<dbReference type="GO" id="GO:0016881">
    <property type="term" value="F:acid-amino acid ligase activity"/>
    <property type="evidence" value="ECO:0007669"/>
    <property type="project" value="TreeGrafter"/>
</dbReference>
<dbReference type="RefSeq" id="WP_109626266.1">
    <property type="nucleotide sequence ID" value="NZ_CABJAT010000005.1"/>
</dbReference>
<dbReference type="Pfam" id="PF23571">
    <property type="entry name" value="GH3_M"/>
    <property type="match status" value="1"/>
</dbReference>
<evidence type="ECO:0000259" key="1">
    <source>
        <dbReference type="Pfam" id="PF23571"/>
    </source>
</evidence>